<evidence type="ECO:0000256" key="1">
    <source>
        <dbReference type="SAM" id="MobiDB-lite"/>
    </source>
</evidence>
<protein>
    <recommendedName>
        <fullName evidence="5">Apple domain-containing protein</fullName>
    </recommendedName>
</protein>
<sequence>MEVLGLRLLVPATLLVLTGAIIDQRMIVAPGKTFGFSLASEIANLSSSCKCKMRCYALPSCSSWSFVHPSATATNTHELNTNTTESNTNITDFECRISDQGPEDLNLTVHANSIYGYKLSSIKSDIGVITGPDGLLYIKPPLQYPLQEMRDHCNKIPGFRLVILKTPLQFKFAKEYLATVAQVVYLPRKSRHASKQLHHSTPRVAHGPLSMLLSTSRGSLSSSTSRAPLSTPCDAPQLHSPLHASTPPTTSPAIRHSTPPVHEVFLRKHFTLFPPCAVFVRDAPSVLLPPPRIT</sequence>
<feature type="signal peptide" evidence="2">
    <location>
        <begin position="1"/>
        <end position="20"/>
    </location>
</feature>
<gene>
    <name evidence="3" type="ORF">Pcinc_024086</name>
</gene>
<evidence type="ECO:0000313" key="3">
    <source>
        <dbReference type="EMBL" id="KAK3870705.1"/>
    </source>
</evidence>
<evidence type="ECO:0000256" key="2">
    <source>
        <dbReference type="SAM" id="SignalP"/>
    </source>
</evidence>
<comment type="caution">
    <text evidence="3">The sequence shown here is derived from an EMBL/GenBank/DDBJ whole genome shotgun (WGS) entry which is preliminary data.</text>
</comment>
<evidence type="ECO:0008006" key="5">
    <source>
        <dbReference type="Google" id="ProtNLM"/>
    </source>
</evidence>
<organism evidence="3 4">
    <name type="scientific">Petrolisthes cinctipes</name>
    <name type="common">Flat porcelain crab</name>
    <dbReference type="NCBI Taxonomy" id="88211"/>
    <lineage>
        <taxon>Eukaryota</taxon>
        <taxon>Metazoa</taxon>
        <taxon>Ecdysozoa</taxon>
        <taxon>Arthropoda</taxon>
        <taxon>Crustacea</taxon>
        <taxon>Multicrustacea</taxon>
        <taxon>Malacostraca</taxon>
        <taxon>Eumalacostraca</taxon>
        <taxon>Eucarida</taxon>
        <taxon>Decapoda</taxon>
        <taxon>Pleocyemata</taxon>
        <taxon>Anomura</taxon>
        <taxon>Galatheoidea</taxon>
        <taxon>Porcellanidae</taxon>
        <taxon>Petrolisthes</taxon>
    </lineage>
</organism>
<proteinExistence type="predicted"/>
<dbReference type="EMBL" id="JAWQEG010002621">
    <property type="protein sequence ID" value="KAK3870705.1"/>
    <property type="molecule type" value="Genomic_DNA"/>
</dbReference>
<feature type="region of interest" description="Disordered" evidence="1">
    <location>
        <begin position="214"/>
        <end position="256"/>
    </location>
</feature>
<keyword evidence="2" id="KW-0732">Signal</keyword>
<name>A0AAE1FAL0_PETCI</name>
<accession>A0AAE1FAL0</accession>
<keyword evidence="4" id="KW-1185">Reference proteome</keyword>
<feature type="compositionally biased region" description="Low complexity" evidence="1">
    <location>
        <begin position="214"/>
        <end position="231"/>
    </location>
</feature>
<feature type="chain" id="PRO_5042286928" description="Apple domain-containing protein" evidence="2">
    <location>
        <begin position="21"/>
        <end position="294"/>
    </location>
</feature>
<dbReference type="Proteomes" id="UP001286313">
    <property type="component" value="Unassembled WGS sequence"/>
</dbReference>
<dbReference type="AlphaFoldDB" id="A0AAE1FAL0"/>
<reference evidence="3" key="1">
    <citation type="submission" date="2023-10" db="EMBL/GenBank/DDBJ databases">
        <title>Genome assemblies of two species of porcelain crab, Petrolisthes cinctipes and Petrolisthes manimaculis (Anomura: Porcellanidae).</title>
        <authorList>
            <person name="Angst P."/>
        </authorList>
    </citation>
    <scope>NUCLEOTIDE SEQUENCE</scope>
    <source>
        <strain evidence="3">PB745_01</strain>
        <tissue evidence="3">Gill</tissue>
    </source>
</reference>
<evidence type="ECO:0000313" key="4">
    <source>
        <dbReference type="Proteomes" id="UP001286313"/>
    </source>
</evidence>